<dbReference type="KEGG" id="mzh:Mzhil_1701"/>
<keyword evidence="3" id="KW-0949">S-adenosyl-L-methionine</keyword>
<dbReference type="SFLD" id="SFLDS00029">
    <property type="entry name" value="Radical_SAM"/>
    <property type="match status" value="1"/>
</dbReference>
<evidence type="ECO:0000256" key="6">
    <source>
        <dbReference type="ARBA" id="ARBA00023014"/>
    </source>
</evidence>
<evidence type="ECO:0000256" key="3">
    <source>
        <dbReference type="ARBA" id="ARBA00022691"/>
    </source>
</evidence>
<keyword evidence="5" id="KW-0408">Iron</keyword>
<accession>F7XQ08</accession>
<dbReference type="NCBIfam" id="TIGR02495">
    <property type="entry name" value="NrdG2"/>
    <property type="match status" value="1"/>
</dbReference>
<keyword evidence="9" id="KW-1185">Reference proteome</keyword>
<dbReference type="GeneID" id="10823342"/>
<dbReference type="EMBL" id="CP002101">
    <property type="protein sequence ID" value="AEH61536.1"/>
    <property type="molecule type" value="Genomic_DNA"/>
</dbReference>
<dbReference type="InterPro" id="IPR007197">
    <property type="entry name" value="rSAM"/>
</dbReference>
<keyword evidence="6" id="KW-0411">Iron-sulfur</keyword>
<gene>
    <name evidence="8" type="ordered locus">Mzhil_1701</name>
</gene>
<dbReference type="PANTHER" id="PTHR30352">
    <property type="entry name" value="PYRUVATE FORMATE-LYASE-ACTIVATING ENZYME"/>
    <property type="match status" value="1"/>
</dbReference>
<dbReference type="GO" id="GO:0051539">
    <property type="term" value="F:4 iron, 4 sulfur cluster binding"/>
    <property type="evidence" value="ECO:0007669"/>
    <property type="project" value="UniProtKB-KW"/>
</dbReference>
<dbReference type="CDD" id="cd01335">
    <property type="entry name" value="Radical_SAM"/>
    <property type="match status" value="1"/>
</dbReference>
<evidence type="ECO:0000256" key="4">
    <source>
        <dbReference type="ARBA" id="ARBA00022723"/>
    </source>
</evidence>
<dbReference type="STRING" id="679901.Mzhil_1701"/>
<sequence length="256" mass="28724">MKINYSGSVSVSTVDWYGRASVVLFFRECPFRCPYCQNYDLLAVSEPVDISEAEQDIIKATPFVSSVVFSGGEPMMHIDAVVHLASFAKERDLLVGIETNGFFEDNICTLAEKGLVDRFFVDIKAPPDNPHLYRKIAGLGAAGSVKCDSGEIVRRLQGSIECILEAGVQLEMRTTVFRDLIETPEEISSIARWIAEHAGRDVDYVIQQGITENAMSENIRNTLPLNRDELLKLGQHARRYLNNVWIRSKEHGNEKI</sequence>
<dbReference type="InterPro" id="IPR058240">
    <property type="entry name" value="rSAM_sf"/>
</dbReference>
<dbReference type="InterPro" id="IPR012840">
    <property type="entry name" value="NrdG2"/>
</dbReference>
<organism evidence="8 9">
    <name type="scientific">Methanosalsum zhilinae (strain DSM 4017 / NBRC 107636 / OCM 62 / WeN5)</name>
    <name type="common">Methanohalophilus zhilinae</name>
    <dbReference type="NCBI Taxonomy" id="679901"/>
    <lineage>
        <taxon>Archaea</taxon>
        <taxon>Methanobacteriati</taxon>
        <taxon>Methanobacteriota</taxon>
        <taxon>Stenosarchaea group</taxon>
        <taxon>Methanomicrobia</taxon>
        <taxon>Methanosarcinales</taxon>
        <taxon>Methanosarcinaceae</taxon>
        <taxon>Methanosalsum</taxon>
    </lineage>
</organism>
<evidence type="ECO:0000313" key="9">
    <source>
        <dbReference type="Proteomes" id="UP000006622"/>
    </source>
</evidence>
<dbReference type="SFLD" id="SFLDG01094">
    <property type="entry name" value="Uncharacterised_Radical_SAM_Su"/>
    <property type="match status" value="1"/>
</dbReference>
<dbReference type="InterPro" id="IPR013785">
    <property type="entry name" value="Aldolase_TIM"/>
</dbReference>
<dbReference type="OrthoDB" id="371936at2157"/>
<dbReference type="InterPro" id="IPR034457">
    <property type="entry name" value="Organic_radical-activating"/>
</dbReference>
<dbReference type="Proteomes" id="UP000006622">
    <property type="component" value="Chromosome"/>
</dbReference>
<dbReference type="GO" id="GO:0003824">
    <property type="term" value="F:catalytic activity"/>
    <property type="evidence" value="ECO:0007669"/>
    <property type="project" value="InterPro"/>
</dbReference>
<evidence type="ECO:0000313" key="8">
    <source>
        <dbReference type="EMBL" id="AEH61536.1"/>
    </source>
</evidence>
<dbReference type="GO" id="GO:0046872">
    <property type="term" value="F:metal ion binding"/>
    <property type="evidence" value="ECO:0007669"/>
    <property type="project" value="UniProtKB-KW"/>
</dbReference>
<feature type="domain" description="Radical SAM core" evidence="7">
    <location>
        <begin position="15"/>
        <end position="247"/>
    </location>
</feature>
<dbReference type="RefSeq" id="WP_013898972.1">
    <property type="nucleotide sequence ID" value="NC_015676.1"/>
</dbReference>
<name>F7XQ08_METZD</name>
<keyword evidence="2" id="KW-0004">4Fe-4S</keyword>
<evidence type="ECO:0000256" key="5">
    <source>
        <dbReference type="ARBA" id="ARBA00023004"/>
    </source>
</evidence>
<keyword evidence="4" id="KW-0479">Metal-binding</keyword>
<proteinExistence type="predicted"/>
<evidence type="ECO:0000256" key="2">
    <source>
        <dbReference type="ARBA" id="ARBA00022485"/>
    </source>
</evidence>
<evidence type="ECO:0000259" key="7">
    <source>
        <dbReference type="PROSITE" id="PS51918"/>
    </source>
</evidence>
<dbReference type="PANTHER" id="PTHR30352:SF5">
    <property type="entry name" value="PYRUVATE FORMATE-LYASE 1-ACTIVATING ENZYME"/>
    <property type="match status" value="1"/>
</dbReference>
<dbReference type="SUPFAM" id="SSF102114">
    <property type="entry name" value="Radical SAM enzymes"/>
    <property type="match status" value="1"/>
</dbReference>
<protein>
    <submittedName>
        <fullName evidence="8">Anaerobic ribonucleoside-triphosphate reductase activating protein</fullName>
    </submittedName>
</protein>
<reference evidence="8" key="1">
    <citation type="submission" date="2010-07" db="EMBL/GenBank/DDBJ databases">
        <title>The complete genome of Methanosalsum zhilinae DSM 4017.</title>
        <authorList>
            <consortium name="US DOE Joint Genome Institute (JGI-PGF)"/>
            <person name="Lucas S."/>
            <person name="Copeland A."/>
            <person name="Lapidus A."/>
            <person name="Glavina del Rio T."/>
            <person name="Dalin E."/>
            <person name="Tice H."/>
            <person name="Bruce D."/>
            <person name="Goodwin L."/>
            <person name="Pitluck S."/>
            <person name="Kyrpides N."/>
            <person name="Mavromatis K."/>
            <person name="Ovchinnikova G."/>
            <person name="Daligault H."/>
            <person name="Detter J.C."/>
            <person name="Han C."/>
            <person name="Tapia R."/>
            <person name="Larimer F."/>
            <person name="Land M."/>
            <person name="Hauser L."/>
            <person name="Markowitz V."/>
            <person name="Cheng J.-F."/>
            <person name="Hugenholtz P."/>
            <person name="Woyke T."/>
            <person name="Wu D."/>
            <person name="Spring S."/>
            <person name="Schueler E."/>
            <person name="Brambilla E."/>
            <person name="Klenk H.-P."/>
            <person name="Eisen J.A."/>
        </authorList>
    </citation>
    <scope>NUCLEOTIDE SEQUENCE</scope>
    <source>
        <strain evidence="8">DSM 4017</strain>
    </source>
</reference>
<dbReference type="PROSITE" id="PS51918">
    <property type="entry name" value="RADICAL_SAM"/>
    <property type="match status" value="1"/>
</dbReference>
<dbReference type="HOGENOM" id="CLU_078147_0_0_2"/>
<evidence type="ECO:0000256" key="1">
    <source>
        <dbReference type="ARBA" id="ARBA00001966"/>
    </source>
</evidence>
<comment type="cofactor">
    <cofactor evidence="1">
        <name>[4Fe-4S] cluster</name>
        <dbReference type="ChEBI" id="CHEBI:49883"/>
    </cofactor>
</comment>
<dbReference type="AlphaFoldDB" id="F7XQ08"/>
<dbReference type="Gene3D" id="3.20.20.70">
    <property type="entry name" value="Aldolase class I"/>
    <property type="match status" value="1"/>
</dbReference>
<dbReference type="Pfam" id="PF04055">
    <property type="entry name" value="Radical_SAM"/>
    <property type="match status" value="1"/>
</dbReference>